<accession>A0A2A2MCD0</accession>
<proteinExistence type="predicted"/>
<organism evidence="1 2">
    <name type="scientific">Hafnia paralvei</name>
    <dbReference type="NCBI Taxonomy" id="546367"/>
    <lineage>
        <taxon>Bacteria</taxon>
        <taxon>Pseudomonadati</taxon>
        <taxon>Pseudomonadota</taxon>
        <taxon>Gammaproteobacteria</taxon>
        <taxon>Enterobacterales</taxon>
        <taxon>Hafniaceae</taxon>
        <taxon>Hafnia</taxon>
    </lineage>
</organism>
<comment type="caution">
    <text evidence="1">The sequence shown here is derived from an EMBL/GenBank/DDBJ whole genome shotgun (WGS) entry which is preliminary data.</text>
</comment>
<sequence length="62" mass="7058">MKLHASGSSVLVVHRQYWRGSSMVMHLHKNRPIKRAGVAGIALRAEGVNTVIYDRLRASWWC</sequence>
<dbReference type="AlphaFoldDB" id="A0A2A2MCD0"/>
<gene>
    <name evidence="1" type="ORF">CJD50_14110</name>
</gene>
<keyword evidence="2" id="KW-1185">Reference proteome</keyword>
<dbReference type="EMBL" id="NQMS01000005">
    <property type="protein sequence ID" value="PAV96144.1"/>
    <property type="molecule type" value="Genomic_DNA"/>
</dbReference>
<dbReference type="OrthoDB" id="6556397at2"/>
<reference evidence="1 2" key="1">
    <citation type="submission" date="2017-08" db="EMBL/GenBank/DDBJ databases">
        <title>Draft Genome Sequence of Hafnia alvei CITHA-6 Isolated from Raw Bovine Milk.</title>
        <authorList>
            <person name="Culligan E.P."/>
            <person name="Mcsweeney A."/>
            <person name="O'Doherty C."/>
            <person name="Gleeson E."/>
            <person name="O'Riordan D."/>
            <person name="Sleator R.D."/>
        </authorList>
    </citation>
    <scope>NUCLEOTIDE SEQUENCE [LARGE SCALE GENOMIC DNA]</scope>
    <source>
        <strain evidence="1 2">CITHA-6</strain>
    </source>
</reference>
<dbReference type="Proteomes" id="UP000218796">
    <property type="component" value="Unassembled WGS sequence"/>
</dbReference>
<name>A0A2A2MCD0_9GAMM</name>
<evidence type="ECO:0000313" key="1">
    <source>
        <dbReference type="EMBL" id="PAV96144.1"/>
    </source>
</evidence>
<evidence type="ECO:0000313" key="2">
    <source>
        <dbReference type="Proteomes" id="UP000218796"/>
    </source>
</evidence>
<protein>
    <submittedName>
        <fullName evidence="1">Uncharacterized protein</fullName>
    </submittedName>
</protein>